<dbReference type="GO" id="GO:0006094">
    <property type="term" value="P:gluconeogenesis"/>
    <property type="evidence" value="ECO:0007669"/>
    <property type="project" value="UniProtKB-UniPathway"/>
</dbReference>
<dbReference type="Pfam" id="PF01326">
    <property type="entry name" value="PPDK_N"/>
    <property type="match status" value="1"/>
</dbReference>
<evidence type="ECO:0000256" key="9">
    <source>
        <dbReference type="ARBA" id="ARBA00022741"/>
    </source>
</evidence>
<dbReference type="InterPro" id="IPR015813">
    <property type="entry name" value="Pyrv/PenolPyrv_kinase-like_dom"/>
</dbReference>
<dbReference type="EMBL" id="CP045226">
    <property type="protein sequence ID" value="QFS43753.1"/>
    <property type="molecule type" value="Genomic_DNA"/>
</dbReference>
<comment type="similarity">
    <text evidence="4">Belongs to the PEP-utilizing enzyme family.</text>
</comment>
<dbReference type="RefSeq" id="WP_152588374.1">
    <property type="nucleotide sequence ID" value="NZ_CP045226.1"/>
</dbReference>
<dbReference type="Gene3D" id="3.20.20.60">
    <property type="entry name" value="Phosphoenolpyruvate-binding domains"/>
    <property type="match status" value="1"/>
</dbReference>
<accession>A0A5P8VTM3</accession>
<dbReference type="SUPFAM" id="SSF51621">
    <property type="entry name" value="Phosphoenolpyruvate/pyruvate domain"/>
    <property type="match status" value="1"/>
</dbReference>
<dbReference type="GO" id="GO:0008986">
    <property type="term" value="F:pyruvate, water dikinase activity"/>
    <property type="evidence" value="ECO:0007669"/>
    <property type="project" value="UniProtKB-EC"/>
</dbReference>
<dbReference type="Pfam" id="PF00391">
    <property type="entry name" value="PEP-utilizers"/>
    <property type="match status" value="1"/>
</dbReference>
<dbReference type="Gene3D" id="3.50.30.10">
    <property type="entry name" value="Phosphohistidine domain"/>
    <property type="match status" value="1"/>
</dbReference>
<keyword evidence="10 18" id="KW-0418">Kinase</keyword>
<keyword evidence="7" id="KW-0808">Transferase</keyword>
<dbReference type="UniPathway" id="UPA00138"/>
<dbReference type="Pfam" id="PF02896">
    <property type="entry name" value="PEP-utilizers_C"/>
    <property type="match status" value="1"/>
</dbReference>
<feature type="domain" description="PEP-utilising enzyme mobile" evidence="15">
    <location>
        <begin position="370"/>
        <end position="441"/>
    </location>
</feature>
<dbReference type="PANTHER" id="PTHR43030">
    <property type="entry name" value="PHOSPHOENOLPYRUVATE SYNTHASE"/>
    <property type="match status" value="1"/>
</dbReference>
<evidence type="ECO:0000256" key="8">
    <source>
        <dbReference type="ARBA" id="ARBA00022723"/>
    </source>
</evidence>
<keyword evidence="8" id="KW-0479">Metal-binding</keyword>
<feature type="domain" description="Pyruvate phosphate dikinase AMP/ATP-binding" evidence="16">
    <location>
        <begin position="17"/>
        <end position="338"/>
    </location>
</feature>
<evidence type="ECO:0000256" key="13">
    <source>
        <dbReference type="ARBA" id="ARBA00033470"/>
    </source>
</evidence>
<dbReference type="InterPro" id="IPR013815">
    <property type="entry name" value="ATP_grasp_subdomain_1"/>
</dbReference>
<comment type="cofactor">
    <cofactor evidence="1">
        <name>Mg(2+)</name>
        <dbReference type="ChEBI" id="CHEBI:18420"/>
    </cofactor>
</comment>
<keyword evidence="18" id="KW-0670">Pyruvate</keyword>
<comment type="pathway">
    <text evidence="3">Carbohydrate biosynthesis; gluconeogenesis.</text>
</comment>
<evidence type="ECO:0000256" key="3">
    <source>
        <dbReference type="ARBA" id="ARBA00004742"/>
    </source>
</evidence>
<reference evidence="18 19" key="1">
    <citation type="submission" date="2019-10" db="EMBL/GenBank/DDBJ databases">
        <title>Genomic and transcriptomic insights into the perfect genentic adaptation of a filamentous nitrogen-fixing cyanobacterium to rice fields.</title>
        <authorList>
            <person name="Chen Z."/>
        </authorList>
    </citation>
    <scope>NUCLEOTIDE SEQUENCE [LARGE SCALE GENOMIC DNA]</scope>
    <source>
        <strain evidence="18">CCNUC1</strain>
    </source>
</reference>
<evidence type="ECO:0000259" key="16">
    <source>
        <dbReference type="Pfam" id="PF01326"/>
    </source>
</evidence>
<evidence type="ECO:0000256" key="7">
    <source>
        <dbReference type="ARBA" id="ARBA00022679"/>
    </source>
</evidence>
<evidence type="ECO:0000256" key="6">
    <source>
        <dbReference type="ARBA" id="ARBA00021623"/>
    </source>
</evidence>
<dbReference type="AlphaFoldDB" id="A0A5P8VTM3"/>
<dbReference type="PROSITE" id="PS00370">
    <property type="entry name" value="PEP_ENZYMES_PHOS_SITE"/>
    <property type="match status" value="1"/>
</dbReference>
<evidence type="ECO:0000256" key="1">
    <source>
        <dbReference type="ARBA" id="ARBA00001946"/>
    </source>
</evidence>
<name>A0A5P8VTM3_9NOSO</name>
<proteinExistence type="inferred from homology"/>
<dbReference type="GO" id="GO:0046872">
    <property type="term" value="F:metal ion binding"/>
    <property type="evidence" value="ECO:0007669"/>
    <property type="project" value="UniProtKB-KW"/>
</dbReference>
<evidence type="ECO:0000256" key="5">
    <source>
        <dbReference type="ARBA" id="ARBA00011996"/>
    </source>
</evidence>
<evidence type="ECO:0000256" key="12">
    <source>
        <dbReference type="ARBA" id="ARBA00022842"/>
    </source>
</evidence>
<dbReference type="InterPro" id="IPR006319">
    <property type="entry name" value="PEP_synth"/>
</dbReference>
<sequence length="788" mass="86751">MDKLYWLDQIKLQDRAKVGDKAFYLSKIIQRGYPVVPGFVVSAEVLRQFLENLNSSESLVADLPHSSLHLDVANWRQLQQVAGRLRQEILTATVPQDWVNTIFQAAREWQTGCLILRPTLAVSNATLGMKNISGLLESVFCQCEPEAIAFALKRTWSQIFRARSLLYWQRAGINLQQISLAVLVQPVENAIASGLLSANSSGWEIEATWGLGIAIALGEVQPDVYYIQQATGVVLEQQLGNKMLAYGVDDAASGAFSQPAPKSALTPDHTCLNTYLIQEAQQKQYALQEEYIQQIIALGTQLVSELGQNFTIKWTIAEQNTSGKLYITQVSYPQSVINHRHFIRGIGAAGGRVVATALVINNPQHKPEQLPKGVILVITAIAPDWLPLLHQVGGVITEQGGLTSHAAILARELGIAAVVNATSATSLIQTGERLLLDGDRGEVYRIKEEGESGTGEMEKRKVAENLLHPSISSSHPVTSHLPMIATQLLVNLSQSSLIEQVQSFPVDGVGLLRSELMVLNILSGQHPNSWILGGRQAELLELWSEQIMQFASAFAPRPVFYRSLDWPQDLPSLSDNLQSSTQSMLGERGTFSYLRNPAVFELELQALASVQQAGYNNVNLLLPFVRTVEEFVFCRRKVEQALLTEVSQFQLWMMAEVPSVLFLLPEYVKAGAAGISIGTNDLTQLLLGVDREQGQLGKVFNERHPAVMSAIAQLIQMAKSAGIPCSICGQAPAIYPEIIDKLVEWGITSISVEPEAVERTYQAIARAEQRLILEAARRELKEGKPNLH</sequence>
<gene>
    <name evidence="18" type="ORF">GXM_01226</name>
</gene>
<keyword evidence="11" id="KW-0067">ATP-binding</keyword>
<keyword evidence="12" id="KW-0460">Magnesium</keyword>
<evidence type="ECO:0000259" key="17">
    <source>
        <dbReference type="Pfam" id="PF02896"/>
    </source>
</evidence>
<dbReference type="InterPro" id="IPR002192">
    <property type="entry name" value="PPDK_AMP/ATP-bd"/>
</dbReference>
<evidence type="ECO:0000256" key="14">
    <source>
        <dbReference type="ARBA" id="ARBA00047700"/>
    </source>
</evidence>
<dbReference type="InterPro" id="IPR000121">
    <property type="entry name" value="PEP_util_C"/>
</dbReference>
<evidence type="ECO:0000256" key="11">
    <source>
        <dbReference type="ARBA" id="ARBA00022840"/>
    </source>
</evidence>
<dbReference type="KEGG" id="nsh:GXM_01226"/>
<dbReference type="Gene3D" id="3.30.470.20">
    <property type="entry name" value="ATP-grasp fold, B domain"/>
    <property type="match status" value="1"/>
</dbReference>
<evidence type="ECO:0000256" key="2">
    <source>
        <dbReference type="ARBA" id="ARBA00002988"/>
    </source>
</evidence>
<evidence type="ECO:0000256" key="10">
    <source>
        <dbReference type="ARBA" id="ARBA00022777"/>
    </source>
</evidence>
<evidence type="ECO:0000259" key="15">
    <source>
        <dbReference type="Pfam" id="PF00391"/>
    </source>
</evidence>
<dbReference type="GO" id="GO:0005524">
    <property type="term" value="F:ATP binding"/>
    <property type="evidence" value="ECO:0007669"/>
    <property type="project" value="UniProtKB-KW"/>
</dbReference>
<dbReference type="SUPFAM" id="SSF52009">
    <property type="entry name" value="Phosphohistidine domain"/>
    <property type="match status" value="1"/>
</dbReference>
<dbReference type="InterPro" id="IPR036637">
    <property type="entry name" value="Phosphohistidine_dom_sf"/>
</dbReference>
<dbReference type="Gene3D" id="3.30.1490.20">
    <property type="entry name" value="ATP-grasp fold, A domain"/>
    <property type="match status" value="1"/>
</dbReference>
<evidence type="ECO:0000256" key="4">
    <source>
        <dbReference type="ARBA" id="ARBA00007837"/>
    </source>
</evidence>
<dbReference type="InterPro" id="IPR040442">
    <property type="entry name" value="Pyrv_kinase-like_dom_sf"/>
</dbReference>
<evidence type="ECO:0000313" key="19">
    <source>
        <dbReference type="Proteomes" id="UP000326678"/>
    </source>
</evidence>
<dbReference type="SUPFAM" id="SSF56059">
    <property type="entry name" value="Glutathione synthetase ATP-binding domain-like"/>
    <property type="match status" value="1"/>
</dbReference>
<protein>
    <recommendedName>
        <fullName evidence="6">Phosphoenolpyruvate synthase</fullName>
        <ecNumber evidence="5">2.7.9.2</ecNumber>
    </recommendedName>
    <alternativeName>
        <fullName evidence="13">Pyruvate, water dikinase</fullName>
    </alternativeName>
</protein>
<dbReference type="Proteomes" id="UP000326678">
    <property type="component" value="Chromosome Gxm1"/>
</dbReference>
<evidence type="ECO:0000313" key="18">
    <source>
        <dbReference type="EMBL" id="QFS43753.1"/>
    </source>
</evidence>
<dbReference type="InterPro" id="IPR018274">
    <property type="entry name" value="PEP_util_AS"/>
</dbReference>
<dbReference type="PANTHER" id="PTHR43030:SF1">
    <property type="entry name" value="PHOSPHOENOLPYRUVATE SYNTHASE"/>
    <property type="match status" value="1"/>
</dbReference>
<organism evidence="18 19">
    <name type="scientific">Nostoc sphaeroides CCNUC1</name>
    <dbReference type="NCBI Taxonomy" id="2653204"/>
    <lineage>
        <taxon>Bacteria</taxon>
        <taxon>Bacillati</taxon>
        <taxon>Cyanobacteriota</taxon>
        <taxon>Cyanophyceae</taxon>
        <taxon>Nostocales</taxon>
        <taxon>Nostocaceae</taxon>
        <taxon>Nostoc</taxon>
    </lineage>
</organism>
<comment type="catalytic activity">
    <reaction evidence="14">
        <text>pyruvate + ATP + H2O = phosphoenolpyruvate + AMP + phosphate + 2 H(+)</text>
        <dbReference type="Rhea" id="RHEA:11364"/>
        <dbReference type="ChEBI" id="CHEBI:15361"/>
        <dbReference type="ChEBI" id="CHEBI:15377"/>
        <dbReference type="ChEBI" id="CHEBI:15378"/>
        <dbReference type="ChEBI" id="CHEBI:30616"/>
        <dbReference type="ChEBI" id="CHEBI:43474"/>
        <dbReference type="ChEBI" id="CHEBI:58702"/>
        <dbReference type="ChEBI" id="CHEBI:456215"/>
        <dbReference type="EC" id="2.7.9.2"/>
    </reaction>
</comment>
<keyword evidence="9" id="KW-0547">Nucleotide-binding</keyword>
<keyword evidence="19" id="KW-1185">Reference proteome</keyword>
<dbReference type="EC" id="2.7.9.2" evidence="5"/>
<dbReference type="InterPro" id="IPR008279">
    <property type="entry name" value="PEP-util_enz_mobile_dom"/>
</dbReference>
<comment type="function">
    <text evidence="2">Catalyzes the phosphorylation of pyruvate to phosphoenolpyruvate.</text>
</comment>
<feature type="domain" description="PEP-utilising enzyme C-terminal" evidence="17">
    <location>
        <begin position="483"/>
        <end position="768"/>
    </location>
</feature>